<dbReference type="InterPro" id="IPR018044">
    <property type="entry name" value="Peptidase_S11"/>
</dbReference>
<dbReference type="AlphaFoldDB" id="A0A1H8EER3"/>
<feature type="signal peptide" evidence="10">
    <location>
        <begin position="1"/>
        <end position="20"/>
    </location>
</feature>
<dbReference type="Gene3D" id="3.40.710.10">
    <property type="entry name" value="DD-peptidase/beta-lactamase superfamily"/>
    <property type="match status" value="1"/>
</dbReference>
<dbReference type="GO" id="GO:0009252">
    <property type="term" value="P:peptidoglycan biosynthetic process"/>
    <property type="evidence" value="ECO:0007669"/>
    <property type="project" value="UniProtKB-KW"/>
</dbReference>
<dbReference type="PANTHER" id="PTHR21581">
    <property type="entry name" value="D-ALANYL-D-ALANINE CARBOXYPEPTIDASE"/>
    <property type="match status" value="1"/>
</dbReference>
<comment type="similarity">
    <text evidence="1 9">Belongs to the peptidase S11 family.</text>
</comment>
<gene>
    <name evidence="12" type="ORF">SAMN05216404_10333</name>
</gene>
<dbReference type="SUPFAM" id="SSF56601">
    <property type="entry name" value="beta-lactamase/transpeptidase-like"/>
    <property type="match status" value="1"/>
</dbReference>
<dbReference type="EMBL" id="FOCT01000003">
    <property type="protein sequence ID" value="SEN18019.1"/>
    <property type="molecule type" value="Genomic_DNA"/>
</dbReference>
<evidence type="ECO:0000259" key="11">
    <source>
        <dbReference type="Pfam" id="PF00768"/>
    </source>
</evidence>
<feature type="domain" description="Peptidase S11 D-alanyl-D-alanine carboxypeptidase A N-terminal" evidence="11">
    <location>
        <begin position="25"/>
        <end position="250"/>
    </location>
</feature>
<feature type="binding site" evidence="8">
    <location>
        <position position="222"/>
    </location>
    <ligand>
        <name>substrate</name>
    </ligand>
</feature>
<keyword evidence="6" id="KW-0961">Cell wall biogenesis/degradation</keyword>
<reference evidence="12 13" key="1">
    <citation type="submission" date="2016-10" db="EMBL/GenBank/DDBJ databases">
        <authorList>
            <person name="de Groot N.N."/>
        </authorList>
    </citation>
    <scope>NUCLEOTIDE SEQUENCE [LARGE SCALE GENOMIC DNA]</scope>
    <source>
        <strain evidence="12 13">Nl18</strain>
    </source>
</reference>
<keyword evidence="5" id="KW-0573">Peptidoglycan synthesis</keyword>
<accession>A0A1H8EER3</accession>
<dbReference type="GO" id="GO:0006508">
    <property type="term" value="P:proteolysis"/>
    <property type="evidence" value="ECO:0007669"/>
    <property type="project" value="InterPro"/>
</dbReference>
<name>A0A1H8EER3_9PROT</name>
<dbReference type="InterPro" id="IPR012338">
    <property type="entry name" value="Beta-lactam/transpept-like"/>
</dbReference>
<dbReference type="Proteomes" id="UP000183898">
    <property type="component" value="Unassembled WGS sequence"/>
</dbReference>
<keyword evidence="4" id="KW-0133">Cell shape</keyword>
<sequence length="278" mass="30181">MKNAILVVCATLAFMGGAFAKPADLSLRSNSALVVDPQRGQVLFHKNADTVMPIASITKLMTAMVVLDAKLPLNQEIVIDSADVDVIKYTRSRLRVGAKFTRGELLRLALMSSENRAAAALGRTYPGGLNAFVTAMNRKAFQLGMGSTYFVDSTGLNSGNVSTARDLAKMVKAAHGYRLIRVFSTTAAHEVASMGKVRSRNLNYVNSNRLVRSSSWDIGISKTGFLSEAGRCLVMHANITGKPTIIVLLDSWGKNSRIGDANRIKKWLETGFTRKIRG</sequence>
<dbReference type="GO" id="GO:0008360">
    <property type="term" value="P:regulation of cell shape"/>
    <property type="evidence" value="ECO:0007669"/>
    <property type="project" value="UniProtKB-KW"/>
</dbReference>
<dbReference type="PRINTS" id="PR00725">
    <property type="entry name" value="DADACBPTASE1"/>
</dbReference>
<keyword evidence="3" id="KW-0378">Hydrolase</keyword>
<proteinExistence type="inferred from homology"/>
<keyword evidence="2 10" id="KW-0732">Signal</keyword>
<feature type="active site" description="Acyl-ester intermediate" evidence="7">
    <location>
        <position position="56"/>
    </location>
</feature>
<feature type="active site" description="Proton acceptor" evidence="7">
    <location>
        <position position="59"/>
    </location>
</feature>
<evidence type="ECO:0000313" key="12">
    <source>
        <dbReference type="EMBL" id="SEN18019.1"/>
    </source>
</evidence>
<evidence type="ECO:0000256" key="10">
    <source>
        <dbReference type="SAM" id="SignalP"/>
    </source>
</evidence>
<organism evidence="12 13">
    <name type="scientific">Nitrosospira multiformis</name>
    <dbReference type="NCBI Taxonomy" id="1231"/>
    <lineage>
        <taxon>Bacteria</taxon>
        <taxon>Pseudomonadati</taxon>
        <taxon>Pseudomonadota</taxon>
        <taxon>Betaproteobacteria</taxon>
        <taxon>Nitrosomonadales</taxon>
        <taxon>Nitrosomonadaceae</taxon>
        <taxon>Nitrosospira</taxon>
    </lineage>
</organism>
<feature type="chain" id="PRO_5010238471" evidence="10">
    <location>
        <begin position="21"/>
        <end position="278"/>
    </location>
</feature>
<dbReference type="Pfam" id="PF00768">
    <property type="entry name" value="Peptidase_S11"/>
    <property type="match status" value="1"/>
</dbReference>
<dbReference type="InterPro" id="IPR001967">
    <property type="entry name" value="Peptidase_S11_N"/>
</dbReference>
<evidence type="ECO:0000256" key="2">
    <source>
        <dbReference type="ARBA" id="ARBA00022729"/>
    </source>
</evidence>
<dbReference type="PANTHER" id="PTHR21581:SF26">
    <property type="entry name" value="D-ALANYL-D-ALANINE ENDOPEPTIDASE"/>
    <property type="match status" value="1"/>
</dbReference>
<dbReference type="RefSeq" id="WP_074744640.1">
    <property type="nucleotide sequence ID" value="NZ_FOCT01000003.1"/>
</dbReference>
<evidence type="ECO:0000256" key="1">
    <source>
        <dbReference type="ARBA" id="ARBA00007164"/>
    </source>
</evidence>
<evidence type="ECO:0000256" key="5">
    <source>
        <dbReference type="ARBA" id="ARBA00022984"/>
    </source>
</evidence>
<dbReference type="NCBIfam" id="NF008668">
    <property type="entry name" value="PRK11669.1"/>
    <property type="match status" value="1"/>
</dbReference>
<evidence type="ECO:0000256" key="9">
    <source>
        <dbReference type="RuleBase" id="RU004016"/>
    </source>
</evidence>
<evidence type="ECO:0000256" key="7">
    <source>
        <dbReference type="PIRSR" id="PIRSR618044-1"/>
    </source>
</evidence>
<evidence type="ECO:0000313" key="13">
    <source>
        <dbReference type="Proteomes" id="UP000183898"/>
    </source>
</evidence>
<evidence type="ECO:0000256" key="4">
    <source>
        <dbReference type="ARBA" id="ARBA00022960"/>
    </source>
</evidence>
<protein>
    <submittedName>
        <fullName evidence="12">Murein-DD-endopeptidase. Serine peptidase. MEROPS family S11</fullName>
    </submittedName>
</protein>
<evidence type="ECO:0000256" key="6">
    <source>
        <dbReference type="ARBA" id="ARBA00023316"/>
    </source>
</evidence>
<evidence type="ECO:0000256" key="3">
    <source>
        <dbReference type="ARBA" id="ARBA00022801"/>
    </source>
</evidence>
<evidence type="ECO:0000256" key="8">
    <source>
        <dbReference type="PIRSR" id="PIRSR618044-2"/>
    </source>
</evidence>
<feature type="active site" evidence="7">
    <location>
        <position position="113"/>
    </location>
</feature>
<dbReference type="GO" id="GO:0009002">
    <property type="term" value="F:serine-type D-Ala-D-Ala carboxypeptidase activity"/>
    <property type="evidence" value="ECO:0007669"/>
    <property type="project" value="InterPro"/>
</dbReference>
<dbReference type="GO" id="GO:0071555">
    <property type="term" value="P:cell wall organization"/>
    <property type="evidence" value="ECO:0007669"/>
    <property type="project" value="UniProtKB-KW"/>
</dbReference>